<dbReference type="InterPro" id="IPR019897">
    <property type="entry name" value="RidA_CS"/>
</dbReference>
<dbReference type="FunFam" id="3.30.1330.40:FF:000001">
    <property type="entry name" value="L-PSP family endoribonuclease"/>
    <property type="match status" value="1"/>
</dbReference>
<dbReference type="EMBL" id="DXEV01000137">
    <property type="protein sequence ID" value="HIX57181.1"/>
    <property type="molecule type" value="Genomic_DNA"/>
</dbReference>
<dbReference type="GO" id="GO:0019239">
    <property type="term" value="F:deaminase activity"/>
    <property type="evidence" value="ECO:0007669"/>
    <property type="project" value="TreeGrafter"/>
</dbReference>
<accession>A0A9D1WDG9</accession>
<dbReference type="Gene3D" id="3.30.1330.40">
    <property type="entry name" value="RutC-like"/>
    <property type="match status" value="1"/>
</dbReference>
<dbReference type="InterPro" id="IPR006175">
    <property type="entry name" value="YjgF/YER057c/UK114"/>
</dbReference>
<organism evidence="2 3">
    <name type="scientific">Candidatus Anaerobiospirillum pullistercoris</name>
    <dbReference type="NCBI Taxonomy" id="2838452"/>
    <lineage>
        <taxon>Bacteria</taxon>
        <taxon>Pseudomonadati</taxon>
        <taxon>Pseudomonadota</taxon>
        <taxon>Gammaproteobacteria</taxon>
        <taxon>Aeromonadales</taxon>
        <taxon>Succinivibrionaceae</taxon>
        <taxon>Anaerobiospirillum</taxon>
    </lineage>
</organism>
<dbReference type="Proteomes" id="UP000886829">
    <property type="component" value="Unassembled WGS sequence"/>
</dbReference>
<dbReference type="CDD" id="cd00448">
    <property type="entry name" value="YjgF_YER057c_UK114_family"/>
    <property type="match status" value="1"/>
</dbReference>
<dbReference type="PANTHER" id="PTHR11803:SF58">
    <property type="entry name" value="PROTEIN HMF1-RELATED"/>
    <property type="match status" value="1"/>
</dbReference>
<protein>
    <submittedName>
        <fullName evidence="2">RidA family protein</fullName>
    </submittedName>
</protein>
<evidence type="ECO:0000256" key="1">
    <source>
        <dbReference type="ARBA" id="ARBA00010552"/>
    </source>
</evidence>
<dbReference type="InterPro" id="IPR035959">
    <property type="entry name" value="RutC-like_sf"/>
</dbReference>
<dbReference type="AlphaFoldDB" id="A0A9D1WDG9"/>
<gene>
    <name evidence="2" type="ORF">H9850_06890</name>
</gene>
<comment type="caution">
    <text evidence="2">The sequence shown here is derived from an EMBL/GenBank/DDBJ whole genome shotgun (WGS) entry which is preliminary data.</text>
</comment>
<proteinExistence type="inferred from homology"/>
<evidence type="ECO:0000313" key="2">
    <source>
        <dbReference type="EMBL" id="HIX57181.1"/>
    </source>
</evidence>
<dbReference type="Pfam" id="PF01042">
    <property type="entry name" value="Ribonuc_L-PSP"/>
    <property type="match status" value="1"/>
</dbReference>
<dbReference type="SUPFAM" id="SSF55298">
    <property type="entry name" value="YjgF-like"/>
    <property type="match status" value="1"/>
</dbReference>
<dbReference type="NCBIfam" id="TIGR00004">
    <property type="entry name" value="Rid family detoxifying hydrolase"/>
    <property type="match status" value="1"/>
</dbReference>
<dbReference type="GO" id="GO:0005829">
    <property type="term" value="C:cytosol"/>
    <property type="evidence" value="ECO:0007669"/>
    <property type="project" value="TreeGrafter"/>
</dbReference>
<reference evidence="2" key="1">
    <citation type="journal article" date="2021" name="PeerJ">
        <title>Extensive microbial diversity within the chicken gut microbiome revealed by metagenomics and culture.</title>
        <authorList>
            <person name="Gilroy R."/>
            <person name="Ravi A."/>
            <person name="Getino M."/>
            <person name="Pursley I."/>
            <person name="Horton D.L."/>
            <person name="Alikhan N.F."/>
            <person name="Baker D."/>
            <person name="Gharbi K."/>
            <person name="Hall N."/>
            <person name="Watson M."/>
            <person name="Adriaenssens E.M."/>
            <person name="Foster-Nyarko E."/>
            <person name="Jarju S."/>
            <person name="Secka A."/>
            <person name="Antonio M."/>
            <person name="Oren A."/>
            <person name="Chaudhuri R.R."/>
            <person name="La Ragione R."/>
            <person name="Hildebrand F."/>
            <person name="Pallen M.J."/>
        </authorList>
    </citation>
    <scope>NUCLEOTIDE SEQUENCE</scope>
    <source>
        <strain evidence="2">USASDec5-558</strain>
    </source>
</reference>
<dbReference type="InterPro" id="IPR006056">
    <property type="entry name" value="RidA"/>
</dbReference>
<reference evidence="2" key="2">
    <citation type="submission" date="2021-04" db="EMBL/GenBank/DDBJ databases">
        <authorList>
            <person name="Gilroy R."/>
        </authorList>
    </citation>
    <scope>NUCLEOTIDE SEQUENCE</scope>
    <source>
        <strain evidence="2">USASDec5-558</strain>
    </source>
</reference>
<evidence type="ECO:0000313" key="3">
    <source>
        <dbReference type="Proteomes" id="UP000886829"/>
    </source>
</evidence>
<name>A0A9D1WDG9_9GAMM</name>
<comment type="similarity">
    <text evidence="1">Belongs to the RutC family.</text>
</comment>
<sequence>MKPISAPDAPAAVGPYSCAVACSGQQTIYVSGQLPIDPQTGVMSSDIKEQTEQSLRNVAALLKSAGASLQNVVKTTVFITNMDDFAAVNEVYGSIFTSPYPARSCFEVSKLPKGAKVEIECVAVL</sequence>
<dbReference type="PANTHER" id="PTHR11803">
    <property type="entry name" value="2-IMINOBUTANOATE/2-IMINOPROPANOATE DEAMINASE RIDA"/>
    <property type="match status" value="1"/>
</dbReference>
<dbReference type="PROSITE" id="PS01094">
    <property type="entry name" value="UPF0076"/>
    <property type="match status" value="1"/>
</dbReference>